<comment type="caution">
    <text evidence="1">The sequence shown here is derived from an EMBL/GenBank/DDBJ whole genome shotgun (WGS) entry which is preliminary data.</text>
</comment>
<dbReference type="EMBL" id="MU273540">
    <property type="protein sequence ID" value="KAI0032628.1"/>
    <property type="molecule type" value="Genomic_DNA"/>
</dbReference>
<accession>A0ACB8QM04</accession>
<evidence type="ECO:0000313" key="1">
    <source>
        <dbReference type="EMBL" id="KAI0032628.1"/>
    </source>
</evidence>
<name>A0ACB8QM04_9AGAM</name>
<reference evidence="1" key="1">
    <citation type="submission" date="2021-02" db="EMBL/GenBank/DDBJ databases">
        <authorList>
            <consortium name="DOE Joint Genome Institute"/>
            <person name="Ahrendt S."/>
            <person name="Looney B.P."/>
            <person name="Miyauchi S."/>
            <person name="Morin E."/>
            <person name="Drula E."/>
            <person name="Courty P.E."/>
            <person name="Chicoki N."/>
            <person name="Fauchery L."/>
            <person name="Kohler A."/>
            <person name="Kuo A."/>
            <person name="Labutti K."/>
            <person name="Pangilinan J."/>
            <person name="Lipzen A."/>
            <person name="Riley R."/>
            <person name="Andreopoulos W."/>
            <person name="He G."/>
            <person name="Johnson J."/>
            <person name="Barry K.W."/>
            <person name="Grigoriev I.V."/>
            <person name="Nagy L."/>
            <person name="Hibbett D."/>
            <person name="Henrissat B."/>
            <person name="Matheny P.B."/>
            <person name="Labbe J."/>
            <person name="Martin F."/>
        </authorList>
    </citation>
    <scope>NUCLEOTIDE SEQUENCE</scope>
    <source>
        <strain evidence="1">EC-137</strain>
    </source>
</reference>
<keyword evidence="1" id="KW-0489">Methyltransferase</keyword>
<evidence type="ECO:0000313" key="2">
    <source>
        <dbReference type="Proteomes" id="UP000814128"/>
    </source>
</evidence>
<keyword evidence="1" id="KW-0808">Transferase</keyword>
<dbReference type="Proteomes" id="UP000814128">
    <property type="component" value="Unassembled WGS sequence"/>
</dbReference>
<organism evidence="1 2">
    <name type="scientific">Vararia minispora EC-137</name>
    <dbReference type="NCBI Taxonomy" id="1314806"/>
    <lineage>
        <taxon>Eukaryota</taxon>
        <taxon>Fungi</taxon>
        <taxon>Dikarya</taxon>
        <taxon>Basidiomycota</taxon>
        <taxon>Agaricomycotina</taxon>
        <taxon>Agaricomycetes</taxon>
        <taxon>Russulales</taxon>
        <taxon>Lachnocladiaceae</taxon>
        <taxon>Vararia</taxon>
    </lineage>
</organism>
<feature type="non-terminal residue" evidence="1">
    <location>
        <position position="203"/>
    </location>
</feature>
<feature type="non-terminal residue" evidence="1">
    <location>
        <position position="1"/>
    </location>
</feature>
<gene>
    <name evidence="1" type="ORF">K488DRAFT_16236</name>
</gene>
<sequence>QDGEMPTGSEHGDDGASTSSSESLVSLRSEEFPTYFGEHYGRLFHSHGNSPSAHYYILPVDGHELHRYNATHTLLRRVTGVTCDAPIAEALADAQERRRTVVDLCTGTGLWPMELARAFPYAAIRALDRVPIATRYPAPNVRFELADVVAAPLRFADASVDVVHARNTHMTPAAYARLLSEAARVLRPGGLFIAGEWGEYPAL</sequence>
<protein>
    <submittedName>
        <fullName evidence="1">S-adenosyl-L-methionine-dependent methyltransferase</fullName>
    </submittedName>
</protein>
<reference evidence="1" key="2">
    <citation type="journal article" date="2022" name="New Phytol.">
        <title>Evolutionary transition to the ectomycorrhizal habit in the genomes of a hyperdiverse lineage of mushroom-forming fungi.</title>
        <authorList>
            <person name="Looney B."/>
            <person name="Miyauchi S."/>
            <person name="Morin E."/>
            <person name="Drula E."/>
            <person name="Courty P.E."/>
            <person name="Kohler A."/>
            <person name="Kuo A."/>
            <person name="LaButti K."/>
            <person name="Pangilinan J."/>
            <person name="Lipzen A."/>
            <person name="Riley R."/>
            <person name="Andreopoulos W."/>
            <person name="He G."/>
            <person name="Johnson J."/>
            <person name="Nolan M."/>
            <person name="Tritt A."/>
            <person name="Barry K.W."/>
            <person name="Grigoriev I.V."/>
            <person name="Nagy L.G."/>
            <person name="Hibbett D."/>
            <person name="Henrissat B."/>
            <person name="Matheny P.B."/>
            <person name="Labbe J."/>
            <person name="Martin F.M."/>
        </authorList>
    </citation>
    <scope>NUCLEOTIDE SEQUENCE</scope>
    <source>
        <strain evidence="1">EC-137</strain>
    </source>
</reference>
<keyword evidence="2" id="KW-1185">Reference proteome</keyword>
<proteinExistence type="predicted"/>